<evidence type="ECO:0000313" key="2">
    <source>
        <dbReference type="Proteomes" id="UP000218598"/>
    </source>
</evidence>
<protein>
    <recommendedName>
        <fullName evidence="3">MarR family transcriptional regulator</fullName>
    </recommendedName>
</protein>
<name>A0A2A3YFN5_9MICO</name>
<dbReference type="SUPFAM" id="SSF46785">
    <property type="entry name" value="Winged helix' DNA-binding domain"/>
    <property type="match status" value="1"/>
</dbReference>
<keyword evidence="2" id="KW-1185">Reference proteome</keyword>
<proteinExistence type="predicted"/>
<reference evidence="1 2" key="1">
    <citation type="journal article" date="2017" name="Elife">
        <title>Extensive horizontal gene transfer in cheese-associated bacteria.</title>
        <authorList>
            <person name="Bonham K.S."/>
            <person name="Wolfe B.E."/>
            <person name="Dutton R.J."/>
        </authorList>
    </citation>
    <scope>NUCLEOTIDE SEQUENCE [LARGE SCALE GENOMIC DNA]</scope>
    <source>
        <strain evidence="1 2">341_9</strain>
    </source>
</reference>
<dbReference type="Proteomes" id="UP000218598">
    <property type="component" value="Unassembled WGS sequence"/>
</dbReference>
<dbReference type="AlphaFoldDB" id="A0A2A3YFN5"/>
<gene>
    <name evidence="1" type="ORF">CIK66_16805</name>
</gene>
<dbReference type="InterPro" id="IPR036388">
    <property type="entry name" value="WH-like_DNA-bd_sf"/>
</dbReference>
<evidence type="ECO:0008006" key="3">
    <source>
        <dbReference type="Google" id="ProtNLM"/>
    </source>
</evidence>
<dbReference type="InterPro" id="IPR036390">
    <property type="entry name" value="WH_DNA-bd_sf"/>
</dbReference>
<comment type="caution">
    <text evidence="1">The sequence shown here is derived from an EMBL/GenBank/DDBJ whole genome shotgun (WGS) entry which is preliminary data.</text>
</comment>
<evidence type="ECO:0000313" key="1">
    <source>
        <dbReference type="EMBL" id="PCC37905.1"/>
    </source>
</evidence>
<dbReference type="Gene3D" id="1.10.10.10">
    <property type="entry name" value="Winged helix-like DNA-binding domain superfamily/Winged helix DNA-binding domain"/>
    <property type="match status" value="1"/>
</dbReference>
<organism evidence="1 2">
    <name type="scientific">Brachybacterium alimentarium</name>
    <dbReference type="NCBI Taxonomy" id="47845"/>
    <lineage>
        <taxon>Bacteria</taxon>
        <taxon>Bacillati</taxon>
        <taxon>Actinomycetota</taxon>
        <taxon>Actinomycetes</taxon>
        <taxon>Micrococcales</taxon>
        <taxon>Dermabacteraceae</taxon>
        <taxon>Brachybacterium</taxon>
    </lineage>
</organism>
<sequence length="148" mass="16418">MTEPPEHDHENPSGARRPRGFESTMLLTDAQAAIASAMDAKLSRIGITIDDLRALTAIGCVGIDRAVLANRLRSPRSQTIRRVRPLEKLGWVQRTEEGHFQLTHSGRSLVDDAISLTDDAAEKWLLERLPPEQIAQLRTLLIPVAEPL</sequence>
<accession>A0A2A3YFN5</accession>
<dbReference type="EMBL" id="NRGR01000032">
    <property type="protein sequence ID" value="PCC37905.1"/>
    <property type="molecule type" value="Genomic_DNA"/>
</dbReference>